<keyword evidence="2" id="KW-1133">Transmembrane helix</keyword>
<keyword evidence="4" id="KW-1185">Reference proteome</keyword>
<accession>M5TYY2</accession>
<dbReference type="InterPro" id="IPR012902">
    <property type="entry name" value="N_methyl_site"/>
</dbReference>
<dbReference type="PATRIC" id="fig|1263870.3.peg.4620"/>
<dbReference type="RefSeq" id="WP_008682824.1">
    <property type="nucleotide sequence ID" value="NZ_ANOH01000289.1"/>
</dbReference>
<dbReference type="PROSITE" id="PS00409">
    <property type="entry name" value="PROKAR_NTER_METHYL"/>
    <property type="match status" value="1"/>
</dbReference>
<keyword evidence="2" id="KW-0812">Transmembrane</keyword>
<evidence type="ECO:0000256" key="2">
    <source>
        <dbReference type="SAM" id="Phobius"/>
    </source>
</evidence>
<keyword evidence="2" id="KW-0472">Membrane</keyword>
<protein>
    <submittedName>
        <fullName evidence="3">Exogenous DNA-binding protein</fullName>
    </submittedName>
</protein>
<comment type="caution">
    <text evidence="3">The sequence shown here is derived from an EMBL/GenBank/DDBJ whole genome shotgun (WGS) entry which is preliminary data.</text>
</comment>
<proteinExistence type="predicted"/>
<dbReference type="GO" id="GO:0003677">
    <property type="term" value="F:DNA binding"/>
    <property type="evidence" value="ECO:0007669"/>
    <property type="project" value="UniProtKB-KW"/>
</dbReference>
<name>M5TYY2_9BACT</name>
<dbReference type="AlphaFoldDB" id="M5TYY2"/>
<evidence type="ECO:0000256" key="1">
    <source>
        <dbReference type="SAM" id="MobiDB-lite"/>
    </source>
</evidence>
<reference evidence="3 4" key="1">
    <citation type="journal article" date="2013" name="Mar. Genomics">
        <title>Expression of sulfatases in Rhodopirellula baltica and the diversity of sulfatases in the genus Rhodopirellula.</title>
        <authorList>
            <person name="Wegner C.E."/>
            <person name="Richter-Heitmann T."/>
            <person name="Klindworth A."/>
            <person name="Klockow C."/>
            <person name="Richter M."/>
            <person name="Achstetter T."/>
            <person name="Glockner F.O."/>
            <person name="Harder J."/>
        </authorList>
    </citation>
    <scope>NUCLEOTIDE SEQUENCE [LARGE SCALE GENOMIC DNA]</scope>
    <source>
        <strain evidence="3 4">SM41</strain>
    </source>
</reference>
<feature type="transmembrane region" description="Helical" evidence="2">
    <location>
        <begin position="40"/>
        <end position="61"/>
    </location>
</feature>
<gene>
    <name evidence="3" type="ORF">RSSM_04371</name>
</gene>
<dbReference type="EMBL" id="ANOH01000289">
    <property type="protein sequence ID" value="EMI54219.1"/>
    <property type="molecule type" value="Genomic_DNA"/>
</dbReference>
<feature type="region of interest" description="Disordered" evidence="1">
    <location>
        <begin position="88"/>
        <end position="116"/>
    </location>
</feature>
<evidence type="ECO:0000313" key="3">
    <source>
        <dbReference type="EMBL" id="EMI54219.1"/>
    </source>
</evidence>
<dbReference type="NCBIfam" id="TIGR02532">
    <property type="entry name" value="IV_pilin_GFxxxE"/>
    <property type="match status" value="1"/>
</dbReference>
<dbReference type="Proteomes" id="UP000011885">
    <property type="component" value="Unassembled WGS sequence"/>
</dbReference>
<keyword evidence="3" id="KW-0238">DNA-binding</keyword>
<organism evidence="3 4">
    <name type="scientific">Rhodopirellula sallentina SM41</name>
    <dbReference type="NCBI Taxonomy" id="1263870"/>
    <lineage>
        <taxon>Bacteria</taxon>
        <taxon>Pseudomonadati</taxon>
        <taxon>Planctomycetota</taxon>
        <taxon>Planctomycetia</taxon>
        <taxon>Pirellulales</taxon>
        <taxon>Pirellulaceae</taxon>
        <taxon>Rhodopirellula</taxon>
    </lineage>
</organism>
<evidence type="ECO:0000313" key="4">
    <source>
        <dbReference type="Proteomes" id="UP000011885"/>
    </source>
</evidence>
<sequence>MRINTMASCRAAICQAGASTSTPIAERQHRYRSSRRGMSLLEVIAAVIVASMLAITGLMFVRTQGQASAERTCMGHRSRLQQDAELYQRETGKSPDSKLEAIRNGDYSGNRLPQCPMHGNTSTQTNYRWDGSNVVCKYHPGS</sequence>
<feature type="compositionally biased region" description="Basic and acidic residues" evidence="1">
    <location>
        <begin position="88"/>
        <end position="103"/>
    </location>
</feature>